<evidence type="ECO:0000313" key="7">
    <source>
        <dbReference type="Proteomes" id="UP000036681"/>
    </source>
</evidence>
<keyword evidence="5" id="KW-0067">ATP-binding</keyword>
<evidence type="ECO:0000256" key="3">
    <source>
        <dbReference type="ARBA" id="ARBA00022741"/>
    </source>
</evidence>
<name>A0A0M3IB38_ASCLU</name>
<dbReference type="InterPro" id="IPR011009">
    <property type="entry name" value="Kinase-like_dom_sf"/>
</dbReference>
<dbReference type="WBParaSite" id="ALUE_0001486701-mRNA-1">
    <property type="protein sequence ID" value="ALUE_0001486701-mRNA-1"/>
    <property type="gene ID" value="ALUE_0001486701"/>
</dbReference>
<dbReference type="InterPro" id="IPR050494">
    <property type="entry name" value="Ser_Thr_dual-spec_kinase"/>
</dbReference>
<dbReference type="Proteomes" id="UP000036681">
    <property type="component" value="Unplaced"/>
</dbReference>
<dbReference type="Gene3D" id="3.30.200.20">
    <property type="entry name" value="Phosphorylase Kinase, domain 1"/>
    <property type="match status" value="2"/>
</dbReference>
<keyword evidence="1" id="KW-0723">Serine/threonine-protein kinase</keyword>
<evidence type="ECO:0000313" key="8">
    <source>
        <dbReference type="WBParaSite" id="ALUE_0001486701-mRNA-1"/>
    </source>
</evidence>
<dbReference type="GO" id="GO:0005524">
    <property type="term" value="F:ATP binding"/>
    <property type="evidence" value="ECO:0007669"/>
    <property type="project" value="UniProtKB-KW"/>
</dbReference>
<dbReference type="SUPFAM" id="SSF56112">
    <property type="entry name" value="Protein kinase-like (PK-like)"/>
    <property type="match status" value="2"/>
</dbReference>
<dbReference type="PANTHER" id="PTHR24058">
    <property type="entry name" value="DUAL SPECIFICITY PROTEIN KINASE"/>
    <property type="match status" value="1"/>
</dbReference>
<evidence type="ECO:0000256" key="4">
    <source>
        <dbReference type="ARBA" id="ARBA00022777"/>
    </source>
</evidence>
<protein>
    <submittedName>
        <fullName evidence="8">Protein kinase domain-containing protein</fullName>
    </submittedName>
</protein>
<proteinExistence type="predicted"/>
<evidence type="ECO:0000256" key="1">
    <source>
        <dbReference type="ARBA" id="ARBA00022527"/>
    </source>
</evidence>
<reference evidence="8" key="1">
    <citation type="submission" date="2017-02" db="UniProtKB">
        <authorList>
            <consortium name="WormBaseParasite"/>
        </authorList>
    </citation>
    <scope>IDENTIFICATION</scope>
</reference>
<evidence type="ECO:0000256" key="5">
    <source>
        <dbReference type="ARBA" id="ARBA00022840"/>
    </source>
</evidence>
<dbReference type="InterPro" id="IPR000719">
    <property type="entry name" value="Prot_kinase_dom"/>
</dbReference>
<keyword evidence="2" id="KW-0808">Transferase</keyword>
<evidence type="ECO:0000259" key="6">
    <source>
        <dbReference type="PROSITE" id="PS50011"/>
    </source>
</evidence>
<keyword evidence="3" id="KW-0547">Nucleotide-binding</keyword>
<dbReference type="PROSITE" id="PS50011">
    <property type="entry name" value="PROTEIN_KINASE_DOM"/>
    <property type="match status" value="1"/>
</dbReference>
<keyword evidence="4" id="KW-0418">Kinase</keyword>
<dbReference type="GO" id="GO:0004674">
    <property type="term" value="F:protein serine/threonine kinase activity"/>
    <property type="evidence" value="ECO:0007669"/>
    <property type="project" value="UniProtKB-KW"/>
</dbReference>
<keyword evidence="7" id="KW-1185">Reference proteome</keyword>
<dbReference type="PANTHER" id="PTHR24058:SF103">
    <property type="entry name" value="SERINE_THREONINE-PROTEIN KINASE PRP4 HOMOLOG"/>
    <property type="match status" value="1"/>
</dbReference>
<dbReference type="AlphaFoldDB" id="A0A0M3IB38"/>
<evidence type="ECO:0000256" key="2">
    <source>
        <dbReference type="ARBA" id="ARBA00022679"/>
    </source>
</evidence>
<organism evidence="7 8">
    <name type="scientific">Ascaris lumbricoides</name>
    <name type="common">Giant roundworm</name>
    <dbReference type="NCBI Taxonomy" id="6252"/>
    <lineage>
        <taxon>Eukaryota</taxon>
        <taxon>Metazoa</taxon>
        <taxon>Ecdysozoa</taxon>
        <taxon>Nematoda</taxon>
        <taxon>Chromadorea</taxon>
        <taxon>Rhabditida</taxon>
        <taxon>Spirurina</taxon>
        <taxon>Ascaridomorpha</taxon>
        <taxon>Ascaridoidea</taxon>
        <taxon>Ascarididae</taxon>
        <taxon>Ascaris</taxon>
    </lineage>
</organism>
<feature type="domain" description="Protein kinase" evidence="6">
    <location>
        <begin position="6"/>
        <end position="197"/>
    </location>
</feature>
<accession>A0A0M3IB38</accession>
<sequence length="197" mass="22035">MLDRRYRVYGYTGAGVFGNVVRATDAARSNTHVAVKIIRNNEVMCLKVIVRKCCVGRGEERSAWNGAGTAVRVTRKTGMKELEILKKLNEADRDDRYHLSGKLFLLITLNIGLGQGLYLKTVRIGEMLDRRYRVYGYTGAGVFGNVVRATDAARSNTHVAVKIIRNNEVIHTFFDGVRHLNQLVLDDITVPSVPTLL</sequence>